<feature type="region of interest" description="Disordered" evidence="1">
    <location>
        <begin position="23"/>
        <end position="104"/>
    </location>
</feature>
<feature type="signal peptide" evidence="2">
    <location>
        <begin position="1"/>
        <end position="26"/>
    </location>
</feature>
<keyword evidence="2" id="KW-0732">Signal</keyword>
<dbReference type="OrthoDB" id="8967056at2"/>
<evidence type="ECO:0000256" key="2">
    <source>
        <dbReference type="SAM" id="SignalP"/>
    </source>
</evidence>
<evidence type="ECO:0000313" key="4">
    <source>
        <dbReference type="Proteomes" id="UP000189627"/>
    </source>
</evidence>
<dbReference type="Proteomes" id="UP000189627">
    <property type="component" value="Chromosome 2"/>
</dbReference>
<evidence type="ECO:0008006" key="5">
    <source>
        <dbReference type="Google" id="ProtNLM"/>
    </source>
</evidence>
<proteinExistence type="predicted"/>
<protein>
    <recommendedName>
        <fullName evidence="5">Hydroxyquinol 1,2-dioxygenase</fullName>
    </recommendedName>
</protein>
<gene>
    <name evidence="3" type="ORF">BJN34_21385</name>
</gene>
<accession>A0A1U9UUQ4</accession>
<organism evidence="3 4">
    <name type="scientific">Cupriavidus necator</name>
    <name type="common">Alcaligenes eutrophus</name>
    <name type="synonym">Ralstonia eutropha</name>
    <dbReference type="NCBI Taxonomy" id="106590"/>
    <lineage>
        <taxon>Bacteria</taxon>
        <taxon>Pseudomonadati</taxon>
        <taxon>Pseudomonadota</taxon>
        <taxon>Betaproteobacteria</taxon>
        <taxon>Burkholderiales</taxon>
        <taxon>Burkholderiaceae</taxon>
        <taxon>Cupriavidus</taxon>
    </lineage>
</organism>
<dbReference type="AlphaFoldDB" id="A0A1U9UUQ4"/>
<feature type="chain" id="PRO_5013115443" description="Hydroxyquinol 1,2-dioxygenase" evidence="2">
    <location>
        <begin position="27"/>
        <end position="104"/>
    </location>
</feature>
<dbReference type="EMBL" id="CP017758">
    <property type="protein sequence ID" value="AQV96424.1"/>
    <property type="molecule type" value="Genomic_DNA"/>
</dbReference>
<reference evidence="4" key="1">
    <citation type="submission" date="2017-02" db="EMBL/GenBank/DDBJ databases">
        <title>Complete genome sequence of Cupriavidus necator strain NH9, a 3-chlorobenzoate degrader.</title>
        <authorList>
            <person name="Moriuchi R."/>
            <person name="Dohra H."/>
            <person name="Ogawa N."/>
        </authorList>
    </citation>
    <scope>NUCLEOTIDE SEQUENCE [LARGE SCALE GENOMIC DNA]</scope>
    <source>
        <strain evidence="4">NH9</strain>
    </source>
</reference>
<name>A0A1U9UUQ4_CUPNE</name>
<evidence type="ECO:0000313" key="3">
    <source>
        <dbReference type="EMBL" id="AQV96424.1"/>
    </source>
</evidence>
<sequence>MRTLKKLVLAAATFAALGSVAGVASAGVTSPRDPFTDGGHSMEARDPYTDGGRSRASQADARVLSARAGKFDPFTDGARSTDSPRDPFTDGGNYAPQDAETTVA</sequence>
<evidence type="ECO:0000256" key="1">
    <source>
        <dbReference type="SAM" id="MobiDB-lite"/>
    </source>
</evidence>
<dbReference type="KEGG" id="cuh:BJN34_21385"/>